<reference evidence="1 2" key="1">
    <citation type="submission" date="2016-02" db="EMBL/GenBank/DDBJ databases">
        <title>Draft Genome for Tepidibacillus decaturensis nov. sp. Strain Z9, an Anaerobic, Moderately Thermophilic and Heterotrophic Bacterium from Deep Subsurface of the Illinois Basin, USA.</title>
        <authorList>
            <person name="Dong Y."/>
            <person name="Chang J.Y."/>
            <person name="Sanford R."/>
            <person name="Fouke B.W."/>
        </authorList>
    </citation>
    <scope>NUCLEOTIDE SEQUENCE [LARGE SCALE GENOMIC DNA]</scope>
    <source>
        <strain evidence="1 2">Z9</strain>
    </source>
</reference>
<accession>A0A135L152</accession>
<dbReference type="AlphaFoldDB" id="A0A135L152"/>
<proteinExistence type="predicted"/>
<dbReference type="RefSeq" id="WP_068722462.1">
    <property type="nucleotide sequence ID" value="NZ_LSKU01000001.1"/>
</dbReference>
<name>A0A135L152_9BACI</name>
<keyword evidence="2" id="KW-1185">Reference proteome</keyword>
<evidence type="ECO:0000313" key="1">
    <source>
        <dbReference type="EMBL" id="KXG42728.1"/>
    </source>
</evidence>
<gene>
    <name evidence="1" type="ORF">U473_00720</name>
</gene>
<dbReference type="Proteomes" id="UP000070352">
    <property type="component" value="Unassembled WGS sequence"/>
</dbReference>
<evidence type="ECO:0000313" key="2">
    <source>
        <dbReference type="Proteomes" id="UP000070352"/>
    </source>
</evidence>
<dbReference type="EMBL" id="LSKU01000001">
    <property type="protein sequence ID" value="KXG42728.1"/>
    <property type="molecule type" value="Genomic_DNA"/>
</dbReference>
<comment type="caution">
    <text evidence="1">The sequence shown here is derived from an EMBL/GenBank/DDBJ whole genome shotgun (WGS) entry which is preliminary data.</text>
</comment>
<dbReference type="STRING" id="1413211.U473_00720"/>
<sequence>MFDPTIYENIKVVLEGEIYDLDLGQKIIVIDRNDLIDLARMSRTFQIQFKIVGSEQEKSAKIQLKANTEDLSKEILEWEDESKPGCEIKIEFSISISNPKVDCEKIEMTINQIWEGRPEITQTITYDFKKEDKPLYYDHIQLNFGRKIDEDNIEDIHELVNYTYMTLQEL</sequence>
<dbReference type="OrthoDB" id="2964978at2"/>
<protein>
    <submittedName>
        <fullName evidence="1">Uncharacterized protein</fullName>
    </submittedName>
</protein>
<organism evidence="1 2">
    <name type="scientific">Tepidibacillus decaturensis</name>
    <dbReference type="NCBI Taxonomy" id="1413211"/>
    <lineage>
        <taxon>Bacteria</taxon>
        <taxon>Bacillati</taxon>
        <taxon>Bacillota</taxon>
        <taxon>Bacilli</taxon>
        <taxon>Bacillales</taxon>
        <taxon>Bacillaceae</taxon>
        <taxon>Tepidibacillus</taxon>
    </lineage>
</organism>